<dbReference type="SUPFAM" id="SSF46785">
    <property type="entry name" value="Winged helix' DNA-binding domain"/>
    <property type="match status" value="1"/>
</dbReference>
<dbReference type="Gene3D" id="1.10.10.10">
    <property type="entry name" value="Winged helix-like DNA-binding domain superfamily/Winged helix DNA-binding domain"/>
    <property type="match status" value="1"/>
</dbReference>
<dbReference type="KEGG" id="ccoe:CETAM_04680"/>
<evidence type="ECO:0000259" key="3">
    <source>
        <dbReference type="PROSITE" id="PS50995"/>
    </source>
</evidence>
<dbReference type="PRINTS" id="PR00598">
    <property type="entry name" value="HTHMARR"/>
</dbReference>
<name>A0A6B8VWV8_9CORY</name>
<dbReference type="InterPro" id="IPR036388">
    <property type="entry name" value="WH-like_DNA-bd_sf"/>
</dbReference>
<dbReference type="SMART" id="SM00347">
    <property type="entry name" value="HTH_MARR"/>
    <property type="match status" value="1"/>
</dbReference>
<keyword evidence="1" id="KW-0175">Coiled coil</keyword>
<evidence type="ECO:0000256" key="1">
    <source>
        <dbReference type="SAM" id="Coils"/>
    </source>
</evidence>
<dbReference type="Proteomes" id="UP000425178">
    <property type="component" value="Chromosome"/>
</dbReference>
<organism evidence="4 5">
    <name type="scientific">Corynebacterium comes</name>
    <dbReference type="NCBI Taxonomy" id="2675218"/>
    <lineage>
        <taxon>Bacteria</taxon>
        <taxon>Bacillati</taxon>
        <taxon>Actinomycetota</taxon>
        <taxon>Actinomycetes</taxon>
        <taxon>Mycobacteriales</taxon>
        <taxon>Corynebacteriaceae</taxon>
        <taxon>Corynebacterium</taxon>
    </lineage>
</organism>
<dbReference type="PROSITE" id="PS50995">
    <property type="entry name" value="HTH_MARR_2"/>
    <property type="match status" value="1"/>
</dbReference>
<evidence type="ECO:0000256" key="2">
    <source>
        <dbReference type="SAM" id="MobiDB-lite"/>
    </source>
</evidence>
<feature type="compositionally biased region" description="Basic and acidic residues" evidence="2">
    <location>
        <begin position="1"/>
        <end position="10"/>
    </location>
</feature>
<dbReference type="Pfam" id="PF01047">
    <property type="entry name" value="MarR"/>
    <property type="match status" value="1"/>
</dbReference>
<dbReference type="GO" id="GO:0006950">
    <property type="term" value="P:response to stress"/>
    <property type="evidence" value="ECO:0007669"/>
    <property type="project" value="TreeGrafter"/>
</dbReference>
<dbReference type="AlphaFoldDB" id="A0A6B8VWV8"/>
<sequence length="211" mass="22991">MKSEHPEPVKGIDAASLAPDGPSSGDAPGRPAAMYGVEANDPQGRLVDRSGTSVADMRQITALMQAMGNLRDVEERLSQASLEYMKLGKTDMRALHFLIVSSNTGGVVTASVLANHLRITSASTTKLLDRLERDGHITRSPHPSDRRSHSIHITEETRTVAMETVGAQQARRFHAAARLSPAERDVVIRFLRDTAVELETGMEWVRQTAGE</sequence>
<feature type="coiled-coil region" evidence="1">
    <location>
        <begin position="63"/>
        <end position="90"/>
    </location>
</feature>
<dbReference type="RefSeq" id="WP_156227423.1">
    <property type="nucleotide sequence ID" value="NZ_CP046453.1"/>
</dbReference>
<dbReference type="GO" id="GO:0003700">
    <property type="term" value="F:DNA-binding transcription factor activity"/>
    <property type="evidence" value="ECO:0007669"/>
    <property type="project" value="InterPro"/>
</dbReference>
<dbReference type="EMBL" id="CP046453">
    <property type="protein sequence ID" value="QGU04207.1"/>
    <property type="molecule type" value="Genomic_DNA"/>
</dbReference>
<dbReference type="PANTHER" id="PTHR33164">
    <property type="entry name" value="TRANSCRIPTIONAL REGULATOR, MARR FAMILY"/>
    <property type="match status" value="1"/>
</dbReference>
<feature type="region of interest" description="Disordered" evidence="2">
    <location>
        <begin position="1"/>
        <end position="51"/>
    </location>
</feature>
<keyword evidence="5" id="KW-1185">Reference proteome</keyword>
<evidence type="ECO:0000313" key="5">
    <source>
        <dbReference type="Proteomes" id="UP000425178"/>
    </source>
</evidence>
<feature type="domain" description="HTH marR-type" evidence="3">
    <location>
        <begin position="56"/>
        <end position="196"/>
    </location>
</feature>
<dbReference type="InterPro" id="IPR000835">
    <property type="entry name" value="HTH_MarR-typ"/>
</dbReference>
<dbReference type="InterPro" id="IPR036390">
    <property type="entry name" value="WH_DNA-bd_sf"/>
</dbReference>
<reference evidence="4 5" key="1">
    <citation type="journal article" date="2021" name="Int. J. Syst. Evol. Microbiol.">
        <title>Classification of three corynebacterial strains isolated from a small paddock in North Rhine-Westphalia: proposal of &lt;i&gt;Corynebacterium kalinowskii&lt;/i&gt; sp. nov., &lt;i&gt;Corynebacterium comes&lt;/i&gt; sp. nov. and &lt;i&gt;Corynebacterium occultum&lt;/i&gt; sp. nov.</title>
        <authorList>
            <person name="Schaffert L."/>
            <person name="Ruwe M."/>
            <person name="Milse J."/>
            <person name="Hanuschka K."/>
            <person name="Ortseifen V."/>
            <person name="Droste J."/>
            <person name="Brandt D."/>
            <person name="Schl L."/>
            <person name="Kutter Y."/>
            <person name="Vinke S."/>
            <person name="Vieh P."/>
            <person name="Jacob L."/>
            <person name="L N.C."/>
            <person name="Schulte-Berndt E."/>
            <person name="Hain C."/>
            <person name="Linder M."/>
            <person name="Schmidt P."/>
            <person name="Wollenschl L."/>
            <person name="Luttermann T."/>
            <person name="Thieme E."/>
            <person name="Hassa J."/>
            <person name="Haak M."/>
            <person name="Wittchen M."/>
            <person name="Mentz A."/>
            <person name="Persicke M."/>
            <person name="Busche T."/>
            <person name="R C."/>
        </authorList>
    </citation>
    <scope>NUCLEOTIDE SEQUENCE [LARGE SCALE GENOMIC DNA]</scope>
    <source>
        <strain evidence="4 5">2019</strain>
    </source>
</reference>
<protein>
    <submittedName>
        <fullName evidence="4">MarR family protein</fullName>
    </submittedName>
</protein>
<dbReference type="PANTHER" id="PTHR33164:SF43">
    <property type="entry name" value="HTH-TYPE TRANSCRIPTIONAL REPRESSOR YETL"/>
    <property type="match status" value="1"/>
</dbReference>
<accession>A0A6B8VWV8</accession>
<proteinExistence type="predicted"/>
<evidence type="ECO:0000313" key="4">
    <source>
        <dbReference type="EMBL" id="QGU04207.1"/>
    </source>
</evidence>
<dbReference type="InterPro" id="IPR039422">
    <property type="entry name" value="MarR/SlyA-like"/>
</dbReference>
<gene>
    <name evidence="4" type="ORF">CETAM_04680</name>
</gene>